<evidence type="ECO:0000313" key="3">
    <source>
        <dbReference type="Proteomes" id="UP001237642"/>
    </source>
</evidence>
<dbReference type="EMBL" id="JAUIZM010000006">
    <property type="protein sequence ID" value="KAK1380172.1"/>
    <property type="molecule type" value="Genomic_DNA"/>
</dbReference>
<dbReference type="Pfam" id="PF03478">
    <property type="entry name" value="Beta-prop_KIB1-4"/>
    <property type="match status" value="1"/>
</dbReference>
<protein>
    <recommendedName>
        <fullName evidence="1">KIB1-4 beta-propeller domain-containing protein</fullName>
    </recommendedName>
</protein>
<proteinExistence type="predicted"/>
<dbReference type="InterPro" id="IPR005174">
    <property type="entry name" value="KIB1-4_b-propeller"/>
</dbReference>
<evidence type="ECO:0000259" key="1">
    <source>
        <dbReference type="Pfam" id="PF03478"/>
    </source>
</evidence>
<name>A0AAD8I913_9APIA</name>
<sequence>MNISRENIREISFNLYQPSAPRVQPPIVSGIIALDQIFDISCMQYHMNVIYRDGCLCISMFNKETTCSYFMLYTLATNKIIKLPQFNHPRVPEEFDFDMLRAVSTKPTSPDCVFLVLYISNYHKWSIGIYRRGDTDWSITEFEGDSDGIIPFLDDGVFIGGVFYFLCTDERLGSYDISSEELKQDSFAATIDYRDIHKFFGLDEELILAYCDVKARKFFITSYDWSQKVWVPLKSLGDQYLFFSSHSVYVDAINYYGVSANKIYIRKHRICYVYSLDNGELLECTSGLRNWDGLDYNSECSVWVEPPHLLPK</sequence>
<accession>A0AAD8I913</accession>
<organism evidence="2 3">
    <name type="scientific">Heracleum sosnowskyi</name>
    <dbReference type="NCBI Taxonomy" id="360622"/>
    <lineage>
        <taxon>Eukaryota</taxon>
        <taxon>Viridiplantae</taxon>
        <taxon>Streptophyta</taxon>
        <taxon>Embryophyta</taxon>
        <taxon>Tracheophyta</taxon>
        <taxon>Spermatophyta</taxon>
        <taxon>Magnoliopsida</taxon>
        <taxon>eudicotyledons</taxon>
        <taxon>Gunneridae</taxon>
        <taxon>Pentapetalae</taxon>
        <taxon>asterids</taxon>
        <taxon>campanulids</taxon>
        <taxon>Apiales</taxon>
        <taxon>Apiaceae</taxon>
        <taxon>Apioideae</taxon>
        <taxon>apioid superclade</taxon>
        <taxon>Tordylieae</taxon>
        <taxon>Tordyliinae</taxon>
        <taxon>Heracleum</taxon>
    </lineage>
</organism>
<comment type="caution">
    <text evidence="2">The sequence shown here is derived from an EMBL/GenBank/DDBJ whole genome shotgun (WGS) entry which is preliminary data.</text>
</comment>
<dbReference type="PANTHER" id="PTHR33127:SF5">
    <property type="entry name" value="TRANSMEMBRANE PROTEIN"/>
    <property type="match status" value="1"/>
</dbReference>
<feature type="domain" description="KIB1-4 beta-propeller" evidence="1">
    <location>
        <begin position="66"/>
        <end position="266"/>
    </location>
</feature>
<reference evidence="2" key="2">
    <citation type="submission" date="2023-05" db="EMBL/GenBank/DDBJ databases">
        <authorList>
            <person name="Schelkunov M.I."/>
        </authorList>
    </citation>
    <scope>NUCLEOTIDE SEQUENCE</scope>
    <source>
        <strain evidence="2">Hsosn_3</strain>
        <tissue evidence="2">Leaf</tissue>
    </source>
</reference>
<keyword evidence="3" id="KW-1185">Reference proteome</keyword>
<evidence type="ECO:0000313" key="2">
    <source>
        <dbReference type="EMBL" id="KAK1380172.1"/>
    </source>
</evidence>
<dbReference type="PANTHER" id="PTHR33127">
    <property type="entry name" value="TRANSMEMBRANE PROTEIN"/>
    <property type="match status" value="1"/>
</dbReference>
<dbReference type="AlphaFoldDB" id="A0AAD8I913"/>
<gene>
    <name evidence="2" type="ORF">POM88_026916</name>
</gene>
<reference evidence="2" key="1">
    <citation type="submission" date="2023-02" db="EMBL/GenBank/DDBJ databases">
        <title>Genome of toxic invasive species Heracleum sosnowskyi carries increased number of genes despite the absence of recent whole-genome duplications.</title>
        <authorList>
            <person name="Schelkunov M."/>
            <person name="Shtratnikova V."/>
            <person name="Makarenko M."/>
            <person name="Klepikova A."/>
            <person name="Omelchenko D."/>
            <person name="Novikova G."/>
            <person name="Obukhova E."/>
            <person name="Bogdanov V."/>
            <person name="Penin A."/>
            <person name="Logacheva M."/>
        </authorList>
    </citation>
    <scope>NUCLEOTIDE SEQUENCE</scope>
    <source>
        <strain evidence="2">Hsosn_3</strain>
        <tissue evidence="2">Leaf</tissue>
    </source>
</reference>
<dbReference type="Proteomes" id="UP001237642">
    <property type="component" value="Unassembled WGS sequence"/>
</dbReference>